<dbReference type="RefSeq" id="WP_263247235.1">
    <property type="nucleotide sequence ID" value="NZ_BAABLT010000032.1"/>
</dbReference>
<evidence type="ECO:0000313" key="1">
    <source>
        <dbReference type="EMBL" id="MFD0923231.1"/>
    </source>
</evidence>
<dbReference type="Pfam" id="PF10824">
    <property type="entry name" value="T7SS_ESX_EspC"/>
    <property type="match status" value="1"/>
</dbReference>
<name>A0ABW3G2U8_9PSEU</name>
<sequence length="107" mass="11238">MALDGAGFHVEIEVLEEAAGKIRAAVRDQDGRELSSVPGEAREYGNEELQAALSAFCTRWSETLDELVENGREIADALAASASSYRRADAAAASALDQDPAVEAADG</sequence>
<comment type="caution">
    <text evidence="1">The sequence shown here is derived from an EMBL/GenBank/DDBJ whole genome shotgun (WGS) entry which is preliminary data.</text>
</comment>
<proteinExistence type="predicted"/>
<keyword evidence="2" id="KW-1185">Reference proteome</keyword>
<protein>
    <submittedName>
        <fullName evidence="1">Type VII secretion target</fullName>
    </submittedName>
</protein>
<reference evidence="2" key="1">
    <citation type="journal article" date="2019" name="Int. J. Syst. Evol. Microbiol.">
        <title>The Global Catalogue of Microorganisms (GCM) 10K type strain sequencing project: providing services to taxonomists for standard genome sequencing and annotation.</title>
        <authorList>
            <consortium name="The Broad Institute Genomics Platform"/>
            <consortium name="The Broad Institute Genome Sequencing Center for Infectious Disease"/>
            <person name="Wu L."/>
            <person name="Ma J."/>
        </authorList>
    </citation>
    <scope>NUCLEOTIDE SEQUENCE [LARGE SCALE GENOMIC DNA]</scope>
    <source>
        <strain evidence="2">CCUG 56401</strain>
    </source>
</reference>
<evidence type="ECO:0000313" key="2">
    <source>
        <dbReference type="Proteomes" id="UP001597018"/>
    </source>
</evidence>
<dbReference type="EMBL" id="JBHTIW010000030">
    <property type="protein sequence ID" value="MFD0923231.1"/>
    <property type="molecule type" value="Genomic_DNA"/>
</dbReference>
<gene>
    <name evidence="1" type="ORF">ACFQ16_26100</name>
</gene>
<dbReference type="InterPro" id="IPR022536">
    <property type="entry name" value="EspC"/>
</dbReference>
<organism evidence="1 2">
    <name type="scientific">Saccharopolyspora rosea</name>
    <dbReference type="NCBI Taxonomy" id="524884"/>
    <lineage>
        <taxon>Bacteria</taxon>
        <taxon>Bacillati</taxon>
        <taxon>Actinomycetota</taxon>
        <taxon>Actinomycetes</taxon>
        <taxon>Pseudonocardiales</taxon>
        <taxon>Pseudonocardiaceae</taxon>
        <taxon>Saccharopolyspora</taxon>
    </lineage>
</organism>
<accession>A0ABW3G2U8</accession>
<dbReference type="Proteomes" id="UP001597018">
    <property type="component" value="Unassembled WGS sequence"/>
</dbReference>